<dbReference type="PANTHER" id="PTHR39401">
    <property type="entry name" value="SNOAL-LIKE DOMAIN-CONTAINING PROTEIN"/>
    <property type="match status" value="1"/>
</dbReference>
<gene>
    <name evidence="1" type="ORF">N7492_002604</name>
</gene>
<evidence type="ECO:0000313" key="1">
    <source>
        <dbReference type="EMBL" id="KAJ5179394.1"/>
    </source>
</evidence>
<dbReference type="OrthoDB" id="3468019at2759"/>
<dbReference type="EMBL" id="JAPQKO010000002">
    <property type="protein sequence ID" value="KAJ5179394.1"/>
    <property type="molecule type" value="Genomic_DNA"/>
</dbReference>
<proteinExistence type="predicted"/>
<keyword evidence="2" id="KW-1185">Reference proteome</keyword>
<dbReference type="Proteomes" id="UP001146351">
    <property type="component" value="Unassembled WGS sequence"/>
</dbReference>
<dbReference type="SUPFAM" id="SSF54427">
    <property type="entry name" value="NTF2-like"/>
    <property type="match status" value="1"/>
</dbReference>
<accession>A0A9W9LW65</accession>
<dbReference type="InterPro" id="IPR032710">
    <property type="entry name" value="NTF2-like_dom_sf"/>
</dbReference>
<sequence length="146" mass="16455">MSYSIPYDAALAPSRGADIVAFMEDFYRTSDNEALHEKYVQSFTKDATLIMGPREAKGASEILNLRHAIWTHVASRKHSPTRIYFGAENEIMLYGGVVYRLKAEPEKDVHVPWAGRVVFAPPQEGQGIKMQFYQVYLDPSAQSGKK</sequence>
<evidence type="ECO:0008006" key="3">
    <source>
        <dbReference type="Google" id="ProtNLM"/>
    </source>
</evidence>
<name>A0A9W9LW65_9EURO</name>
<evidence type="ECO:0000313" key="2">
    <source>
        <dbReference type="Proteomes" id="UP001146351"/>
    </source>
</evidence>
<protein>
    <recommendedName>
        <fullName evidence="3">SnoaL-like domain-containing protein</fullName>
    </recommendedName>
</protein>
<comment type="caution">
    <text evidence="1">The sequence shown here is derived from an EMBL/GenBank/DDBJ whole genome shotgun (WGS) entry which is preliminary data.</text>
</comment>
<reference evidence="1" key="1">
    <citation type="submission" date="2022-11" db="EMBL/GenBank/DDBJ databases">
        <authorList>
            <person name="Petersen C."/>
        </authorList>
    </citation>
    <scope>NUCLEOTIDE SEQUENCE</scope>
    <source>
        <strain evidence="1">IBT 21917</strain>
    </source>
</reference>
<dbReference type="AlphaFoldDB" id="A0A9W9LW65"/>
<reference evidence="1" key="2">
    <citation type="journal article" date="2023" name="IMA Fungus">
        <title>Comparative genomic study of the Penicillium genus elucidates a diverse pangenome and 15 lateral gene transfer events.</title>
        <authorList>
            <person name="Petersen C."/>
            <person name="Sorensen T."/>
            <person name="Nielsen M.R."/>
            <person name="Sondergaard T.E."/>
            <person name="Sorensen J.L."/>
            <person name="Fitzpatrick D.A."/>
            <person name="Frisvad J.C."/>
            <person name="Nielsen K.L."/>
        </authorList>
    </citation>
    <scope>NUCLEOTIDE SEQUENCE</scope>
    <source>
        <strain evidence="1">IBT 21917</strain>
    </source>
</reference>
<organism evidence="1 2">
    <name type="scientific">Penicillium capsulatum</name>
    <dbReference type="NCBI Taxonomy" id="69766"/>
    <lineage>
        <taxon>Eukaryota</taxon>
        <taxon>Fungi</taxon>
        <taxon>Dikarya</taxon>
        <taxon>Ascomycota</taxon>
        <taxon>Pezizomycotina</taxon>
        <taxon>Eurotiomycetes</taxon>
        <taxon>Eurotiomycetidae</taxon>
        <taxon>Eurotiales</taxon>
        <taxon>Aspergillaceae</taxon>
        <taxon>Penicillium</taxon>
    </lineage>
</organism>
<dbReference type="PANTHER" id="PTHR39401:SF1">
    <property type="entry name" value="SNOAL-LIKE DOMAIN-CONTAINING PROTEIN"/>
    <property type="match status" value="1"/>
</dbReference>